<proteinExistence type="predicted"/>
<evidence type="ECO:0000313" key="1">
    <source>
        <dbReference type="EMBL" id="EKV05611.1"/>
    </source>
</evidence>
<name>K9FX34_PEND1</name>
<evidence type="ECO:0000313" key="2">
    <source>
        <dbReference type="Proteomes" id="UP000009886"/>
    </source>
</evidence>
<dbReference type="VEuPathDB" id="FungiDB:PDIP_82100"/>
<dbReference type="EMBL" id="AKCU01000497">
    <property type="protein sequence ID" value="EKV05611.1"/>
    <property type="molecule type" value="Genomic_DNA"/>
</dbReference>
<dbReference type="KEGG" id="pdp:PDIP_82100"/>
<dbReference type="Proteomes" id="UP000009886">
    <property type="component" value="Unassembled WGS sequence"/>
</dbReference>
<sequence length="94" mass="10532">MGKCSWDTGMEAQIFKAFATIWGTNHSSRCIEYPSAKPKTQACSKVMAPRGPVSVPSRAPLYSGQYQSKPCGSRRWIPHGVPEVEHSNQEFLRY</sequence>
<gene>
    <name evidence="1" type="ORF">PDIP_82100</name>
</gene>
<organism evidence="1 2">
    <name type="scientific">Penicillium digitatum (strain Pd1 / CECT 20795)</name>
    <name type="common">Green mold</name>
    <dbReference type="NCBI Taxonomy" id="1170230"/>
    <lineage>
        <taxon>Eukaryota</taxon>
        <taxon>Fungi</taxon>
        <taxon>Dikarya</taxon>
        <taxon>Ascomycota</taxon>
        <taxon>Pezizomycotina</taxon>
        <taxon>Eurotiomycetes</taxon>
        <taxon>Eurotiomycetidae</taxon>
        <taxon>Eurotiales</taxon>
        <taxon>Aspergillaceae</taxon>
        <taxon>Penicillium</taxon>
    </lineage>
</organism>
<accession>K9FX34</accession>
<protein>
    <submittedName>
        <fullName evidence="1">Uncharacterized protein</fullName>
    </submittedName>
</protein>
<comment type="caution">
    <text evidence="1">The sequence shown here is derived from an EMBL/GenBank/DDBJ whole genome shotgun (WGS) entry which is preliminary data.</text>
</comment>
<dbReference type="HOGENOM" id="CLU_2386869_0_0_1"/>
<dbReference type="AlphaFoldDB" id="K9FX34"/>
<reference evidence="2" key="1">
    <citation type="journal article" date="2012" name="BMC Genomics">
        <title>Genome sequence of the necrotrophic fungus Penicillium digitatum, the main postharvest pathogen of citrus.</title>
        <authorList>
            <person name="Marcet-Houben M."/>
            <person name="Ballester A.-R."/>
            <person name="de la Fuente B."/>
            <person name="Harries E."/>
            <person name="Marcos J.F."/>
            <person name="Gonzalez-Candelas L."/>
            <person name="Gabaldon T."/>
        </authorList>
    </citation>
    <scope>NUCLEOTIDE SEQUENCE [LARGE SCALE GENOMIC DNA]</scope>
    <source>
        <strain evidence="2">Pd1 / CECT 20795</strain>
    </source>
</reference>